<dbReference type="Proteomes" id="UP000648984">
    <property type="component" value="Unassembled WGS sequence"/>
</dbReference>
<sequence length="227" mass="24564">MKNTLRELRVRMAHAGFALTFCLSPVGAHAGEIHALVRDKTGKGVVDAVVVALPANRSAGNAGGASATIIVDQVNKEFIPYVLPVQVGTAVNFPNKDNIRHHVYSFSPAKNFELPLYMGTPASPVLFDKPGAVVLGCNIHDWMIAYVYVSDSPYFAKTGADGKANLTELPPGDYTLRAWHPRLAGKEEATERKVAVSRTGAVEATWDIGLTPEFRIRRAPIPGQRGY</sequence>
<evidence type="ECO:0000256" key="1">
    <source>
        <dbReference type="SAM" id="SignalP"/>
    </source>
</evidence>
<evidence type="ECO:0008006" key="4">
    <source>
        <dbReference type="Google" id="ProtNLM"/>
    </source>
</evidence>
<feature type="signal peptide" evidence="1">
    <location>
        <begin position="1"/>
        <end position="30"/>
    </location>
</feature>
<gene>
    <name evidence="2" type="ORF">GPA25_17715</name>
</gene>
<name>A0ABX1QHT1_9RHOO</name>
<feature type="chain" id="PRO_5045578946" description="Methylamine utilization protein" evidence="1">
    <location>
        <begin position="31"/>
        <end position="227"/>
    </location>
</feature>
<dbReference type="InterPro" id="IPR013784">
    <property type="entry name" value="Carb-bd-like_fold"/>
</dbReference>
<evidence type="ECO:0000313" key="3">
    <source>
        <dbReference type="Proteomes" id="UP000648984"/>
    </source>
</evidence>
<dbReference type="CDD" id="cd04221">
    <property type="entry name" value="MauL"/>
    <property type="match status" value="1"/>
</dbReference>
<dbReference type="Gene3D" id="2.60.40.420">
    <property type="entry name" value="Cupredoxins - blue copper proteins"/>
    <property type="match status" value="1"/>
</dbReference>
<keyword evidence="3" id="KW-1185">Reference proteome</keyword>
<dbReference type="InterPro" id="IPR034242">
    <property type="entry name" value="MauL"/>
</dbReference>
<dbReference type="InterPro" id="IPR008972">
    <property type="entry name" value="Cupredoxin"/>
</dbReference>
<comment type="caution">
    <text evidence="2">The sequence shown here is derived from an EMBL/GenBank/DDBJ whole genome shotgun (WGS) entry which is preliminary data.</text>
</comment>
<organism evidence="2 3">
    <name type="scientific">Aromatoleum diolicum</name>
    <dbReference type="NCBI Taxonomy" id="75796"/>
    <lineage>
        <taxon>Bacteria</taxon>
        <taxon>Pseudomonadati</taxon>
        <taxon>Pseudomonadota</taxon>
        <taxon>Betaproteobacteria</taxon>
        <taxon>Rhodocyclales</taxon>
        <taxon>Rhodocyclaceae</taxon>
        <taxon>Aromatoleum</taxon>
    </lineage>
</organism>
<dbReference type="SUPFAM" id="SSF49452">
    <property type="entry name" value="Starch-binding domain-like"/>
    <property type="match status" value="1"/>
</dbReference>
<reference evidence="2 3" key="1">
    <citation type="submission" date="2019-12" db="EMBL/GenBank/DDBJ databases">
        <title>Comparative genomics gives insights into the taxonomy of the Azoarcus-Aromatoleum group and reveals separate origins of nif in the plant-associated Azoarcus and non-plant-associated Aromatoleum sub-groups.</title>
        <authorList>
            <person name="Lafos M."/>
            <person name="Maluk M."/>
            <person name="Batista M."/>
            <person name="Junghare M."/>
            <person name="Carmona M."/>
            <person name="Faoro H."/>
            <person name="Cruz L.M."/>
            <person name="Battistoni F."/>
            <person name="De Souza E."/>
            <person name="Pedrosa F."/>
            <person name="Chen W.-M."/>
            <person name="Poole P.S."/>
            <person name="Dixon R.A."/>
            <person name="James E.K."/>
        </authorList>
    </citation>
    <scope>NUCLEOTIDE SEQUENCE [LARGE SCALE GENOMIC DNA]</scope>
    <source>
        <strain evidence="2 3">22Lin</strain>
    </source>
</reference>
<keyword evidence="1" id="KW-0732">Signal</keyword>
<accession>A0ABX1QHT1</accession>
<dbReference type="SUPFAM" id="SSF49503">
    <property type="entry name" value="Cupredoxins"/>
    <property type="match status" value="1"/>
</dbReference>
<protein>
    <recommendedName>
        <fullName evidence="4">Methylamine utilization protein</fullName>
    </recommendedName>
</protein>
<evidence type="ECO:0000313" key="2">
    <source>
        <dbReference type="EMBL" id="NMG76601.1"/>
    </source>
</evidence>
<proteinExistence type="predicted"/>
<dbReference type="EMBL" id="WTVQ01000036">
    <property type="protein sequence ID" value="NMG76601.1"/>
    <property type="molecule type" value="Genomic_DNA"/>
</dbReference>